<feature type="active site" evidence="8">
    <location>
        <position position="94"/>
    </location>
</feature>
<evidence type="ECO:0000256" key="2">
    <source>
        <dbReference type="ARBA" id="ARBA00008834"/>
    </source>
</evidence>
<comment type="caution">
    <text evidence="10">The sequence shown here is derived from an EMBL/GenBank/DDBJ whole genome shotgun (WGS) entry which is preliminary data.</text>
</comment>
<accession>A0A2K3MMA9</accession>
<keyword evidence="7" id="KW-0961">Cell wall biogenesis/degradation</keyword>
<keyword evidence="5 9" id="KW-0378">Hydrolase</keyword>
<dbReference type="InterPro" id="IPR012334">
    <property type="entry name" value="Pectin_lyas_fold"/>
</dbReference>
<evidence type="ECO:0000313" key="10">
    <source>
        <dbReference type="EMBL" id="PNX91951.1"/>
    </source>
</evidence>
<dbReference type="Gene3D" id="2.160.20.10">
    <property type="entry name" value="Single-stranded right-handed beta-helix, Pectin lyase-like"/>
    <property type="match status" value="1"/>
</dbReference>
<dbReference type="ExpressionAtlas" id="A0A2K3MMA9">
    <property type="expression patterns" value="baseline"/>
</dbReference>
<evidence type="ECO:0000313" key="11">
    <source>
        <dbReference type="Proteomes" id="UP000236291"/>
    </source>
</evidence>
<comment type="similarity">
    <text evidence="2 9">Belongs to the glycosyl hydrolase 28 family.</text>
</comment>
<dbReference type="EMBL" id="ASHM01010141">
    <property type="protein sequence ID" value="PNX91951.1"/>
    <property type="molecule type" value="Genomic_DNA"/>
</dbReference>
<organism evidence="10 11">
    <name type="scientific">Trifolium pratense</name>
    <name type="common">Red clover</name>
    <dbReference type="NCBI Taxonomy" id="57577"/>
    <lineage>
        <taxon>Eukaryota</taxon>
        <taxon>Viridiplantae</taxon>
        <taxon>Streptophyta</taxon>
        <taxon>Embryophyta</taxon>
        <taxon>Tracheophyta</taxon>
        <taxon>Spermatophyta</taxon>
        <taxon>Magnoliopsida</taxon>
        <taxon>eudicotyledons</taxon>
        <taxon>Gunneridae</taxon>
        <taxon>Pentapetalae</taxon>
        <taxon>rosids</taxon>
        <taxon>fabids</taxon>
        <taxon>Fabales</taxon>
        <taxon>Fabaceae</taxon>
        <taxon>Papilionoideae</taxon>
        <taxon>50 kb inversion clade</taxon>
        <taxon>NPAAA clade</taxon>
        <taxon>Hologalegina</taxon>
        <taxon>IRL clade</taxon>
        <taxon>Trifolieae</taxon>
        <taxon>Trifolium</taxon>
    </lineage>
</organism>
<evidence type="ECO:0000256" key="6">
    <source>
        <dbReference type="ARBA" id="ARBA00023295"/>
    </source>
</evidence>
<reference evidence="10 11" key="2">
    <citation type="journal article" date="2017" name="Front. Plant Sci.">
        <title>Gene Classification and Mining of Molecular Markers Useful in Red Clover (Trifolium pratense) Breeding.</title>
        <authorList>
            <person name="Istvanek J."/>
            <person name="Dluhosova J."/>
            <person name="Dluhos P."/>
            <person name="Patkova L."/>
            <person name="Nedelnik J."/>
            <person name="Repkova J."/>
        </authorList>
    </citation>
    <scope>NUCLEOTIDE SEQUENCE [LARGE SCALE GENOMIC DNA]</scope>
    <source>
        <strain evidence="11">cv. Tatra</strain>
        <tissue evidence="10">Young leaves</tissue>
    </source>
</reference>
<dbReference type="InterPro" id="IPR000743">
    <property type="entry name" value="Glyco_hydro_28"/>
</dbReference>
<dbReference type="SMART" id="SM00710">
    <property type="entry name" value="PbH1"/>
    <property type="match status" value="4"/>
</dbReference>
<dbReference type="GO" id="GO:0005975">
    <property type="term" value="P:carbohydrate metabolic process"/>
    <property type="evidence" value="ECO:0007669"/>
    <property type="project" value="InterPro"/>
</dbReference>
<dbReference type="AlphaFoldDB" id="A0A2K3MMA9"/>
<name>A0A2K3MMA9_TRIPR</name>
<dbReference type="Proteomes" id="UP000236291">
    <property type="component" value="Unassembled WGS sequence"/>
</dbReference>
<comment type="subcellular location">
    <subcellularLocation>
        <location evidence="1">Secreted</location>
        <location evidence="1">Cell wall</location>
    </subcellularLocation>
</comment>
<evidence type="ECO:0000256" key="3">
    <source>
        <dbReference type="ARBA" id="ARBA00022512"/>
    </source>
</evidence>
<dbReference type="SUPFAM" id="SSF51126">
    <property type="entry name" value="Pectin lyase-like"/>
    <property type="match status" value="1"/>
</dbReference>
<dbReference type="InterPro" id="IPR006626">
    <property type="entry name" value="PbH1"/>
</dbReference>
<keyword evidence="3" id="KW-0134">Cell wall</keyword>
<dbReference type="PANTHER" id="PTHR31375">
    <property type="match status" value="1"/>
</dbReference>
<evidence type="ECO:0000256" key="8">
    <source>
        <dbReference type="PROSITE-ProRule" id="PRU10052"/>
    </source>
</evidence>
<dbReference type="STRING" id="57577.A0A2K3MMA9"/>
<evidence type="ECO:0000256" key="4">
    <source>
        <dbReference type="ARBA" id="ARBA00022525"/>
    </source>
</evidence>
<evidence type="ECO:0000256" key="1">
    <source>
        <dbReference type="ARBA" id="ARBA00004191"/>
    </source>
</evidence>
<dbReference type="GO" id="GO:0071555">
    <property type="term" value="P:cell wall organization"/>
    <property type="evidence" value="ECO:0007669"/>
    <property type="project" value="UniProtKB-KW"/>
</dbReference>
<dbReference type="InterPro" id="IPR011050">
    <property type="entry name" value="Pectin_lyase_fold/virulence"/>
</dbReference>
<keyword evidence="6 9" id="KW-0326">Glycosidase</keyword>
<feature type="non-terminal residue" evidence="10">
    <location>
        <position position="1"/>
    </location>
</feature>
<reference evidence="10 11" key="1">
    <citation type="journal article" date="2014" name="Am. J. Bot.">
        <title>Genome assembly and annotation for red clover (Trifolium pratense; Fabaceae).</title>
        <authorList>
            <person name="Istvanek J."/>
            <person name="Jaros M."/>
            <person name="Krenek A."/>
            <person name="Repkova J."/>
        </authorList>
    </citation>
    <scope>NUCLEOTIDE SEQUENCE [LARGE SCALE GENOMIC DNA]</scope>
    <source>
        <strain evidence="11">cv. Tatra</strain>
        <tissue evidence="10">Young leaves</tissue>
    </source>
</reference>
<dbReference type="GO" id="GO:0004650">
    <property type="term" value="F:polygalacturonase activity"/>
    <property type="evidence" value="ECO:0007669"/>
    <property type="project" value="InterPro"/>
</dbReference>
<keyword evidence="4" id="KW-0964">Secreted</keyword>
<gene>
    <name evidence="10" type="ORF">L195_g015078</name>
</gene>
<dbReference type="PROSITE" id="PS00502">
    <property type="entry name" value="POLYGALACTURONASE"/>
    <property type="match status" value="1"/>
</dbReference>
<proteinExistence type="inferred from homology"/>
<sequence>VLHFHSCNDLSVSNIKITNSPRSHVSVNMCNGATFSHISIDSPPTSPNTDGFDISFSSNILVKDSNIKSGDDCIAINGGSSFINATGVTCGPGHGISVGSLGKTRPNDQVSNVNVRNCTFIGTSNGGRIKTAPGGSGYAKHITFEKIILVNVKNPIIIDQHYLQDMELDTDVSVSDVTYRGVYGTCDGNIAVNLDCSSAGCHNIILDQINIKSNQQGKKVSAICHNAYGTATNTIPSVPCLLH</sequence>
<evidence type="ECO:0000256" key="5">
    <source>
        <dbReference type="ARBA" id="ARBA00022801"/>
    </source>
</evidence>
<evidence type="ECO:0000256" key="9">
    <source>
        <dbReference type="RuleBase" id="RU361169"/>
    </source>
</evidence>
<dbReference type="Pfam" id="PF00295">
    <property type="entry name" value="Glyco_hydro_28"/>
    <property type="match status" value="1"/>
</dbReference>
<protein>
    <submittedName>
        <fullName evidence="10">Polygalacturonase</fullName>
    </submittedName>
</protein>
<evidence type="ECO:0000256" key="7">
    <source>
        <dbReference type="ARBA" id="ARBA00023316"/>
    </source>
</evidence>